<dbReference type="EMBL" id="JAGEPA010000001">
    <property type="protein sequence ID" value="MBO1430629.1"/>
    <property type="molecule type" value="Genomic_DNA"/>
</dbReference>
<reference evidence="1" key="2">
    <citation type="journal article" date="2021" name="Int. J. Syst. Evol. Microbiol.">
        <title>Bradyrhizobium septentrionale sp. nov. (sv. septentrionale) and Bradyrhizobium quebecense sp. nov. (sv. septentrionale) associated with legumes native to Canada possess rearranged symbiosis genes and numerous insertion sequences.</title>
        <authorList>
            <person name="Bromfield E.S.P."/>
            <person name="Cloutier S."/>
        </authorList>
    </citation>
    <scope>NUCLEOTIDE SEQUENCE</scope>
    <source>
        <strain evidence="1">12S5</strain>
    </source>
</reference>
<reference evidence="2" key="1">
    <citation type="submission" date="2020-06" db="EMBL/GenBank/DDBJ databases">
        <title>Whole Genome Sequence of Bradyrhizobium sp. Strain 66S1MB.</title>
        <authorList>
            <person name="Bromfield E."/>
            <person name="Cloutier S."/>
        </authorList>
    </citation>
    <scope>NUCLEOTIDE SEQUENCE</scope>
    <source>
        <strain evidence="2">66S1MB</strain>
    </source>
</reference>
<name>A0A974AHF5_9BRAD</name>
<sequence>MLPIRHRRGLPFMYSFFGLFTDPVPGLPQRICAAWPELNPIEIDSPISAIGVRFGIQRYEPSLEDTPSAVVHAVEELSQQSPARFMLLRTECWGGDGANWGQIIRDGKTVFKTEGDGALRRLIKHWGVDLGPSEIFAPLQRDFPWGVPDVRP</sequence>
<dbReference type="EMBL" id="JABWSX010000001">
    <property type="protein sequence ID" value="NVL10665.1"/>
    <property type="molecule type" value="Genomic_DNA"/>
</dbReference>
<evidence type="ECO:0000313" key="2">
    <source>
        <dbReference type="EMBL" id="NVL10665.1"/>
    </source>
</evidence>
<dbReference type="Proteomes" id="UP000692816">
    <property type="component" value="Unassembled WGS sequence"/>
</dbReference>
<proteinExistence type="predicted"/>
<organism evidence="2">
    <name type="scientific">Bradyrhizobium quebecense</name>
    <dbReference type="NCBI Taxonomy" id="2748629"/>
    <lineage>
        <taxon>Bacteria</taxon>
        <taxon>Pseudomonadati</taxon>
        <taxon>Pseudomonadota</taxon>
        <taxon>Alphaproteobacteria</taxon>
        <taxon>Hyphomicrobiales</taxon>
        <taxon>Nitrobacteraceae</taxon>
        <taxon>Bradyrhizobium</taxon>
    </lineage>
</organism>
<dbReference type="RefSeq" id="WP_176533762.1">
    <property type="nucleotide sequence ID" value="NZ_CP088022.1"/>
</dbReference>
<dbReference type="AlphaFoldDB" id="A0A974AHF5"/>
<protein>
    <submittedName>
        <fullName evidence="2">Uncharacterized protein</fullName>
    </submittedName>
</protein>
<keyword evidence="3" id="KW-1185">Reference proteome</keyword>
<comment type="caution">
    <text evidence="2">The sequence shown here is derived from an EMBL/GenBank/DDBJ whole genome shotgun (WGS) entry which is preliminary data.</text>
</comment>
<gene>
    <name evidence="2" type="ORF">HU230_34440</name>
    <name evidence="1" type="ORF">J4P68_14400</name>
</gene>
<evidence type="ECO:0000313" key="3">
    <source>
        <dbReference type="Proteomes" id="UP000692816"/>
    </source>
</evidence>
<evidence type="ECO:0000313" key="1">
    <source>
        <dbReference type="EMBL" id="MBO1430629.1"/>
    </source>
</evidence>
<accession>A0A974AHF5</accession>